<dbReference type="Proteomes" id="UP000017746">
    <property type="component" value="Chromosome"/>
</dbReference>
<feature type="region of interest" description="Disordered" evidence="4">
    <location>
        <begin position="433"/>
        <end position="456"/>
    </location>
</feature>
<evidence type="ECO:0000256" key="4">
    <source>
        <dbReference type="SAM" id="MobiDB-lite"/>
    </source>
</evidence>
<gene>
    <name evidence="8" type="ORF">AFR_14710</name>
</gene>
<dbReference type="EMBL" id="CP006272">
    <property type="protein sequence ID" value="AGZ41224.1"/>
    <property type="molecule type" value="Genomic_DNA"/>
</dbReference>
<keyword evidence="9" id="KW-1185">Reference proteome</keyword>
<keyword evidence="5" id="KW-0812">Transmembrane</keyword>
<evidence type="ECO:0000313" key="8">
    <source>
        <dbReference type="EMBL" id="AGZ41224.1"/>
    </source>
</evidence>
<feature type="transmembrane region" description="Helical" evidence="5">
    <location>
        <begin position="84"/>
        <end position="103"/>
    </location>
</feature>
<dbReference type="RefSeq" id="WP_023361283.1">
    <property type="nucleotide sequence ID" value="NC_022657.1"/>
</dbReference>
<evidence type="ECO:0000313" key="9">
    <source>
        <dbReference type="Proteomes" id="UP000017746"/>
    </source>
</evidence>
<dbReference type="InterPro" id="IPR011706">
    <property type="entry name" value="Cu-oxidase_C"/>
</dbReference>
<dbReference type="PANTHER" id="PTHR11709:SF394">
    <property type="entry name" value="FI03373P-RELATED"/>
    <property type="match status" value="1"/>
</dbReference>
<keyword evidence="5" id="KW-1133">Transmembrane helix</keyword>
<dbReference type="GO" id="GO:0005507">
    <property type="term" value="F:copper ion binding"/>
    <property type="evidence" value="ECO:0007669"/>
    <property type="project" value="InterPro"/>
</dbReference>
<feature type="domain" description="Plastocyanin-like" evidence="7">
    <location>
        <begin position="201"/>
        <end position="313"/>
    </location>
</feature>
<dbReference type="PATRIC" id="fig|1246995.3.peg.2987"/>
<reference evidence="8 9" key="1">
    <citation type="journal article" date="2014" name="J. Biotechnol.">
        <title>Complete genome sequence of the actinobacterium Actinoplanes friuliensis HAG 010964, producer of the lipopeptide antibiotic friulimycin.</title>
        <authorList>
            <person name="Ruckert C."/>
            <person name="Szczepanowski R."/>
            <person name="Albersmeier A."/>
            <person name="Goesmann A."/>
            <person name="Fischer N."/>
            <person name="Steinkamper A."/>
            <person name="Puhler A."/>
            <person name="Biener R."/>
            <person name="Schwartz D."/>
            <person name="Kalinowski J."/>
        </authorList>
    </citation>
    <scope>NUCLEOTIDE SEQUENCE [LARGE SCALE GENOMIC DNA]</scope>
    <source>
        <strain evidence="8 9">DSM 7358</strain>
    </source>
</reference>
<keyword evidence="1" id="KW-0479">Metal-binding</keyword>
<accession>U5VWI2</accession>
<evidence type="ECO:0000259" key="6">
    <source>
        <dbReference type="Pfam" id="PF07731"/>
    </source>
</evidence>
<name>U5VWI2_9ACTN</name>
<feature type="compositionally biased region" description="Low complexity" evidence="4">
    <location>
        <begin position="433"/>
        <end position="446"/>
    </location>
</feature>
<dbReference type="Pfam" id="PF07731">
    <property type="entry name" value="Cu-oxidase_2"/>
    <property type="match status" value="1"/>
</dbReference>
<dbReference type="eggNOG" id="COG2132">
    <property type="taxonomic scope" value="Bacteria"/>
</dbReference>
<dbReference type="InterPro" id="IPR045087">
    <property type="entry name" value="Cu-oxidase_fam"/>
</dbReference>
<feature type="transmembrane region" description="Helical" evidence="5">
    <location>
        <begin position="30"/>
        <end position="55"/>
    </location>
</feature>
<dbReference type="Gene3D" id="2.60.40.420">
    <property type="entry name" value="Cupredoxins - blue copper proteins"/>
    <property type="match status" value="3"/>
</dbReference>
<dbReference type="CDD" id="cd13861">
    <property type="entry name" value="CuRO_1_CumA_like"/>
    <property type="match status" value="1"/>
</dbReference>
<keyword evidence="3" id="KW-0186">Copper</keyword>
<evidence type="ECO:0000256" key="5">
    <source>
        <dbReference type="SAM" id="Phobius"/>
    </source>
</evidence>
<proteinExistence type="predicted"/>
<protein>
    <submittedName>
        <fullName evidence="8">Putative multicopper oxidase</fullName>
    </submittedName>
</protein>
<dbReference type="GO" id="GO:0016491">
    <property type="term" value="F:oxidoreductase activity"/>
    <property type="evidence" value="ECO:0007669"/>
    <property type="project" value="UniProtKB-KW"/>
</dbReference>
<dbReference type="InterPro" id="IPR011707">
    <property type="entry name" value="Cu-oxidase-like_N"/>
</dbReference>
<dbReference type="STRING" id="1246995.AFR_14710"/>
<feature type="transmembrane region" description="Helical" evidence="5">
    <location>
        <begin position="109"/>
        <end position="129"/>
    </location>
</feature>
<feature type="domain" description="Plastocyanin-like" evidence="6">
    <location>
        <begin position="488"/>
        <end position="591"/>
    </location>
</feature>
<evidence type="ECO:0000256" key="2">
    <source>
        <dbReference type="ARBA" id="ARBA00023002"/>
    </source>
</evidence>
<keyword evidence="5" id="KW-0472">Membrane</keyword>
<dbReference type="InterPro" id="IPR008972">
    <property type="entry name" value="Cupredoxin"/>
</dbReference>
<dbReference type="Pfam" id="PF07732">
    <property type="entry name" value="Cu-oxidase_3"/>
    <property type="match status" value="1"/>
</dbReference>
<feature type="transmembrane region" description="Helical" evidence="5">
    <location>
        <begin position="141"/>
        <end position="160"/>
    </location>
</feature>
<organism evidence="8 9">
    <name type="scientific">Actinoplanes friuliensis DSM 7358</name>
    <dbReference type="NCBI Taxonomy" id="1246995"/>
    <lineage>
        <taxon>Bacteria</taxon>
        <taxon>Bacillati</taxon>
        <taxon>Actinomycetota</taxon>
        <taxon>Actinomycetes</taxon>
        <taxon>Micromonosporales</taxon>
        <taxon>Micromonosporaceae</taxon>
        <taxon>Actinoplanes</taxon>
    </lineage>
</organism>
<dbReference type="PANTHER" id="PTHR11709">
    <property type="entry name" value="MULTI-COPPER OXIDASE"/>
    <property type="match status" value="1"/>
</dbReference>
<dbReference type="HOGENOM" id="CLU_009100_6_2_11"/>
<sequence>MQAILILIDLTLAVLTLIAAPVAGIRRTRLWLISLAALAAGRLAVACLMLTGGLLLADSRLAVQVPLALLPALWAVWRPGRTAAHLSAAGAMLSVWWLLAPFAPQDTVLVLAGSVLALAGIGGLSVAVGRWRESRSRLSRLPWLTTAFLLVPAVTLVVAGQANASATDHDHGGAGQLSVDQLVGPRNQVPDVRTTLVAARSQVRLASGRTVEALTFNGSSPGPEIRVKKGRLIEVTLVNTDVAEGVTVHWHGVDVPNAEDGVPGVTQDAVPPGGRHVYRFTATRAGTFWYHTHRDGLLNVKKGLYGALIVEDTAPFTGTERTVFTHAWPGSGGDVTAFDRDDRPAPAQLPAGRNVLLRMINSSEEPQTLQVRGTPFQVAAIDGNTVEGATPLQPGTELLLAAGGRYDLSFTMPAGPATVALAGSPDVALTFSPDGAAGPAPAADGGQFDPLTYGSGTPPAAAPYQRTFDLRLDDGFGFSQGRLSYVSSLINGRLYPAVPSLEVERGDRVRVRLASRSLINHPFHLHGHRVRVLSRNGVPATGSPWWTDTLNVGSGELYEIEFIADNPGIWMDHCHNFQHGANGMIMHLAYRSVSTPYSSDHAPE</sequence>
<feature type="transmembrane region" description="Helical" evidence="5">
    <location>
        <begin position="61"/>
        <end position="77"/>
    </location>
</feature>
<evidence type="ECO:0000256" key="3">
    <source>
        <dbReference type="ARBA" id="ARBA00023008"/>
    </source>
</evidence>
<dbReference type="OrthoDB" id="345021at2"/>
<dbReference type="CDD" id="cd04202">
    <property type="entry name" value="CuRO_D2_2dMcoN_like"/>
    <property type="match status" value="1"/>
</dbReference>
<evidence type="ECO:0000259" key="7">
    <source>
        <dbReference type="Pfam" id="PF07732"/>
    </source>
</evidence>
<dbReference type="InterPro" id="IPR002355">
    <property type="entry name" value="Cu_oxidase_Cu_BS"/>
</dbReference>
<feature type="transmembrane region" description="Helical" evidence="5">
    <location>
        <begin position="6"/>
        <end position="23"/>
    </location>
</feature>
<dbReference type="KEGG" id="afs:AFR_14710"/>
<dbReference type="AlphaFoldDB" id="U5VWI2"/>
<dbReference type="SUPFAM" id="SSF49503">
    <property type="entry name" value="Cupredoxins"/>
    <property type="match status" value="3"/>
</dbReference>
<keyword evidence="2" id="KW-0560">Oxidoreductase</keyword>
<evidence type="ECO:0000256" key="1">
    <source>
        <dbReference type="ARBA" id="ARBA00022723"/>
    </source>
</evidence>
<dbReference type="PROSITE" id="PS00080">
    <property type="entry name" value="MULTICOPPER_OXIDASE2"/>
    <property type="match status" value="1"/>
</dbReference>